<gene>
    <name evidence="1" type="ORF">E2562_020888</name>
</gene>
<sequence length="90" mass="9547">MTCMGCLVLVLRLPSGHLPRRWNSFGALSLPSALGGLPLCWSAPDVPSSPLRGGSSPLCLHALSAPFDPPPRRLLFKPYIVVKGTDKGTP</sequence>
<dbReference type="AlphaFoldDB" id="A0A6G1D611"/>
<dbReference type="EMBL" id="SPHZ02000007">
    <property type="protein sequence ID" value="KAF0907826.1"/>
    <property type="molecule type" value="Genomic_DNA"/>
</dbReference>
<comment type="caution">
    <text evidence="1">The sequence shown here is derived from an EMBL/GenBank/DDBJ whole genome shotgun (WGS) entry which is preliminary data.</text>
</comment>
<evidence type="ECO:0000313" key="1">
    <source>
        <dbReference type="EMBL" id="KAF0907826.1"/>
    </source>
</evidence>
<keyword evidence="2" id="KW-1185">Reference proteome</keyword>
<proteinExistence type="predicted"/>
<accession>A0A6G1D611</accession>
<protein>
    <submittedName>
        <fullName evidence="1">Uncharacterized protein</fullName>
    </submittedName>
</protein>
<name>A0A6G1D611_9ORYZ</name>
<organism evidence="1 2">
    <name type="scientific">Oryza meyeriana var. granulata</name>
    <dbReference type="NCBI Taxonomy" id="110450"/>
    <lineage>
        <taxon>Eukaryota</taxon>
        <taxon>Viridiplantae</taxon>
        <taxon>Streptophyta</taxon>
        <taxon>Embryophyta</taxon>
        <taxon>Tracheophyta</taxon>
        <taxon>Spermatophyta</taxon>
        <taxon>Magnoliopsida</taxon>
        <taxon>Liliopsida</taxon>
        <taxon>Poales</taxon>
        <taxon>Poaceae</taxon>
        <taxon>BOP clade</taxon>
        <taxon>Oryzoideae</taxon>
        <taxon>Oryzeae</taxon>
        <taxon>Oryzinae</taxon>
        <taxon>Oryza</taxon>
        <taxon>Oryza meyeriana</taxon>
    </lineage>
</organism>
<evidence type="ECO:0000313" key="2">
    <source>
        <dbReference type="Proteomes" id="UP000479710"/>
    </source>
</evidence>
<dbReference type="Proteomes" id="UP000479710">
    <property type="component" value="Unassembled WGS sequence"/>
</dbReference>
<reference evidence="1 2" key="1">
    <citation type="submission" date="2019-11" db="EMBL/GenBank/DDBJ databases">
        <title>Whole genome sequence of Oryza granulata.</title>
        <authorList>
            <person name="Li W."/>
        </authorList>
    </citation>
    <scope>NUCLEOTIDE SEQUENCE [LARGE SCALE GENOMIC DNA]</scope>
    <source>
        <strain evidence="2">cv. Menghai</strain>
        <tissue evidence="1">Leaf</tissue>
    </source>
</reference>